<sequence length="191" mass="20746">MGQLNTSMKSVIVHYHEIALKGGNRPWFIARLVRNLRALTAELGVTRVRALMGRIKLELGPTAEWETLAEQLRLVFGVANFAQAGHVLGGNLDKIADAVVTALGDRQPGTFRVSARRADKRYPLTSPQIEREVGGRIKQAKGWTVNLSTPDLTVHLEMLTDEVFYSFGKQRGAGGLPSGVSGRVVCLLSGG</sequence>
<dbReference type="Gene3D" id="3.30.2130.30">
    <property type="match status" value="1"/>
</dbReference>
<dbReference type="GO" id="GO:0052837">
    <property type="term" value="P:thiazole biosynthetic process"/>
    <property type="evidence" value="ECO:0007669"/>
    <property type="project" value="TreeGrafter"/>
</dbReference>
<dbReference type="Pfam" id="PF22025">
    <property type="entry name" value="ThiI_fer"/>
    <property type="match status" value="1"/>
</dbReference>
<dbReference type="InterPro" id="IPR004114">
    <property type="entry name" value="THUMP_dom"/>
</dbReference>
<feature type="domain" description="THUMP" evidence="1">
    <location>
        <begin position="66"/>
        <end position="169"/>
    </location>
</feature>
<name>A0A382QDG0_9ZZZZ</name>
<dbReference type="Pfam" id="PF02926">
    <property type="entry name" value="THUMP"/>
    <property type="match status" value="1"/>
</dbReference>
<gene>
    <name evidence="2" type="ORF">METZ01_LOCUS336427</name>
</gene>
<feature type="non-terminal residue" evidence="2">
    <location>
        <position position="191"/>
    </location>
</feature>
<dbReference type="GO" id="GO:0003723">
    <property type="term" value="F:RNA binding"/>
    <property type="evidence" value="ECO:0007669"/>
    <property type="project" value="InterPro"/>
</dbReference>
<organism evidence="2">
    <name type="scientific">marine metagenome</name>
    <dbReference type="NCBI Taxonomy" id="408172"/>
    <lineage>
        <taxon>unclassified sequences</taxon>
        <taxon>metagenomes</taxon>
        <taxon>ecological metagenomes</taxon>
    </lineage>
</organism>
<dbReference type="PANTHER" id="PTHR43209:SF1">
    <property type="entry name" value="TRNA SULFURTRANSFERASE"/>
    <property type="match status" value="1"/>
</dbReference>
<dbReference type="PROSITE" id="PS51165">
    <property type="entry name" value="THUMP"/>
    <property type="match status" value="1"/>
</dbReference>
<dbReference type="GO" id="GO:0002937">
    <property type="term" value="P:tRNA 4-thiouridine biosynthesis"/>
    <property type="evidence" value="ECO:0007669"/>
    <property type="project" value="TreeGrafter"/>
</dbReference>
<dbReference type="EMBL" id="UINC01113756">
    <property type="protein sequence ID" value="SVC83573.1"/>
    <property type="molecule type" value="Genomic_DNA"/>
</dbReference>
<dbReference type="InterPro" id="IPR049962">
    <property type="entry name" value="THUMP_ThiI"/>
</dbReference>
<dbReference type="SUPFAM" id="SSF143437">
    <property type="entry name" value="THUMP domain-like"/>
    <property type="match status" value="1"/>
</dbReference>
<dbReference type="InterPro" id="IPR050102">
    <property type="entry name" value="tRNA_sulfurtransferase_ThiI"/>
</dbReference>
<dbReference type="GO" id="GO:0005829">
    <property type="term" value="C:cytosol"/>
    <property type="evidence" value="ECO:0007669"/>
    <property type="project" value="TreeGrafter"/>
</dbReference>
<accession>A0A382QDG0</accession>
<protein>
    <recommendedName>
        <fullName evidence="1">THUMP domain-containing protein</fullName>
    </recommendedName>
</protein>
<evidence type="ECO:0000259" key="1">
    <source>
        <dbReference type="PROSITE" id="PS51165"/>
    </source>
</evidence>
<dbReference type="AlphaFoldDB" id="A0A382QDG0"/>
<dbReference type="CDD" id="cd11716">
    <property type="entry name" value="THUMP_ThiI"/>
    <property type="match status" value="1"/>
</dbReference>
<dbReference type="InterPro" id="IPR054173">
    <property type="entry name" value="ThiI_fer"/>
</dbReference>
<evidence type="ECO:0000313" key="2">
    <source>
        <dbReference type="EMBL" id="SVC83573.1"/>
    </source>
</evidence>
<reference evidence="2" key="1">
    <citation type="submission" date="2018-05" db="EMBL/GenBank/DDBJ databases">
        <authorList>
            <person name="Lanie J.A."/>
            <person name="Ng W.-L."/>
            <person name="Kazmierczak K.M."/>
            <person name="Andrzejewski T.M."/>
            <person name="Davidsen T.M."/>
            <person name="Wayne K.J."/>
            <person name="Tettelin H."/>
            <person name="Glass J.I."/>
            <person name="Rusch D."/>
            <person name="Podicherti R."/>
            <person name="Tsui H.-C.T."/>
            <person name="Winkler M.E."/>
        </authorList>
    </citation>
    <scope>NUCLEOTIDE SEQUENCE</scope>
</reference>
<proteinExistence type="predicted"/>
<dbReference type="SMART" id="SM00981">
    <property type="entry name" value="THUMP"/>
    <property type="match status" value="1"/>
</dbReference>
<dbReference type="PANTHER" id="PTHR43209">
    <property type="entry name" value="TRNA SULFURTRANSFERASE"/>
    <property type="match status" value="1"/>
</dbReference>